<keyword evidence="1" id="KW-0808">Transferase</keyword>
<evidence type="ECO:0000313" key="2">
    <source>
        <dbReference type="Proteomes" id="UP000650533"/>
    </source>
</evidence>
<dbReference type="GeneID" id="67030439"/>
<proteinExistence type="predicted"/>
<dbReference type="InterPro" id="IPR051678">
    <property type="entry name" value="AGP_Transferase"/>
</dbReference>
<dbReference type="AlphaFoldDB" id="A0A8H8SZ74"/>
<evidence type="ECO:0000313" key="1">
    <source>
        <dbReference type="EMBL" id="QRW23124.1"/>
    </source>
</evidence>
<name>A0A8H8SZ74_9AGAM</name>
<dbReference type="EMBL" id="CP059666">
    <property type="protein sequence ID" value="QRW23124.1"/>
    <property type="molecule type" value="Genomic_DNA"/>
</dbReference>
<dbReference type="PANTHER" id="PTHR21310">
    <property type="entry name" value="AMINOGLYCOSIDE PHOSPHOTRANSFERASE-RELATED-RELATED"/>
    <property type="match status" value="1"/>
</dbReference>
<sequence length="439" mass="49589">MDSRAPDSDTFSTFTYDDADVEALSMTRLERAIFEYFGERCTLSKLGEGGYHKVPYYYLHIPTSALIRTVKFYNIVTPADFKIPDVFVRVASSAFPKDKMLSEVATLRYISAYTSIPVPRVYAWNTNTSNPVGADYMIMEKFFYAIDTRNRSIRQQVEISAAKYQAEGCNAGAEHLAALFSLRFQQAGSFYPLEDEDSKKAKVGPIVSLPFYRMLDGLRGSFTSASEYLATPLHVKLIEADRLRQDVLLDISGEDPVSKLEYAKRVLRQAVGLCQYCPGDATIPTTISTPDRPFSFLLDDFRLVNILIDEENGQINGYIDSEGTTIAPLWQVATAPQWIPDPNGDTANWYGGTPEDQRALWSAFHQTMDEHDTTGDWRKAYELGEPYREFAGRLDLGFQQWDERMESWLARRLEWAEKHPGVGIPGGVLIETPNKMTGE</sequence>
<dbReference type="PANTHER" id="PTHR21310:SF13">
    <property type="entry name" value="AMINOGLYCOSIDE PHOSPHOTRANSFERASE DOMAIN-CONTAINING PROTEIN"/>
    <property type="match status" value="1"/>
</dbReference>
<reference evidence="1" key="1">
    <citation type="submission" date="2020-05" db="EMBL/GenBank/DDBJ databases">
        <title>Evolutionary and genomic comparisons of hybrid uninucleate and nonhybrid Rhizoctonia fungi.</title>
        <authorList>
            <person name="Li C."/>
            <person name="Chen X."/>
        </authorList>
    </citation>
    <scope>NUCLEOTIDE SEQUENCE</scope>
    <source>
        <strain evidence="1">AG-1 IA</strain>
    </source>
</reference>
<protein>
    <submittedName>
        <fullName evidence="1">Phosphotransferase enzyme family protein</fullName>
    </submittedName>
</protein>
<dbReference type="GO" id="GO:0016740">
    <property type="term" value="F:transferase activity"/>
    <property type="evidence" value="ECO:0007669"/>
    <property type="project" value="UniProtKB-KW"/>
</dbReference>
<dbReference type="RefSeq" id="XP_043183361.1">
    <property type="nucleotide sequence ID" value="XM_043327976.1"/>
</dbReference>
<dbReference type="KEGG" id="rsx:RhiXN_08160"/>
<accession>A0A8H8SZ74</accession>
<dbReference type="Proteomes" id="UP000650533">
    <property type="component" value="Chromosome 9"/>
</dbReference>
<gene>
    <name evidence="1" type="ORF">RhiXN_08160</name>
</gene>
<organism evidence="1 2">
    <name type="scientific">Rhizoctonia solani</name>
    <dbReference type="NCBI Taxonomy" id="456999"/>
    <lineage>
        <taxon>Eukaryota</taxon>
        <taxon>Fungi</taxon>
        <taxon>Dikarya</taxon>
        <taxon>Basidiomycota</taxon>
        <taxon>Agaricomycotina</taxon>
        <taxon>Agaricomycetes</taxon>
        <taxon>Cantharellales</taxon>
        <taxon>Ceratobasidiaceae</taxon>
        <taxon>Rhizoctonia</taxon>
    </lineage>
</organism>